<evidence type="ECO:0000313" key="9">
    <source>
        <dbReference type="Proteomes" id="UP001062443"/>
    </source>
</evidence>
<dbReference type="Pfam" id="PF00155">
    <property type="entry name" value="Aminotran_1_2"/>
    <property type="match status" value="1"/>
</dbReference>
<keyword evidence="3" id="KW-0808">Transferase</keyword>
<feature type="chain" id="PRO_5047320490" evidence="6">
    <location>
        <begin position="22"/>
        <end position="370"/>
    </location>
</feature>
<dbReference type="InterPro" id="IPR015421">
    <property type="entry name" value="PyrdxlP-dep_Trfase_major"/>
</dbReference>
<dbReference type="InterPro" id="IPR015422">
    <property type="entry name" value="PyrdxlP-dep_Trfase_small"/>
</dbReference>
<dbReference type="InterPro" id="IPR015424">
    <property type="entry name" value="PyrdxlP-dep_Trfase"/>
</dbReference>
<dbReference type="RefSeq" id="WP_084366914.1">
    <property type="nucleotide sequence ID" value="NZ_BAQB01000091.1"/>
</dbReference>
<keyword evidence="6" id="KW-0732">Signal</keyword>
<dbReference type="Gene3D" id="3.90.1150.10">
    <property type="entry name" value="Aspartate Aminotransferase, domain 1"/>
    <property type="match status" value="1"/>
</dbReference>
<dbReference type="CDD" id="cd00609">
    <property type="entry name" value="AAT_like"/>
    <property type="match status" value="1"/>
</dbReference>
<evidence type="ECO:0000256" key="5">
    <source>
        <dbReference type="ARBA" id="ARBA00029440"/>
    </source>
</evidence>
<comment type="caution">
    <text evidence="8">The sequence shown here is derived from an EMBL/GenBank/DDBJ whole genome shotgun (WGS) entry which is preliminary data.</text>
</comment>
<feature type="signal peptide" evidence="6">
    <location>
        <begin position="1"/>
        <end position="21"/>
    </location>
</feature>
<sequence length="370" mass="40888">MKRRTLLGGSALALTSLTAQNSSLGALSHAAPVVDRPKRARLEVTENPYGPSPAARRVIAESVPYAPYYVEDETELRQRIAAQEGLVHEQVALSNGSLDALSLLTSDIARGGHVLAPHPTYVTHLNYANRRGISTCYVPLSDHQIDFEAMRKAVTSETRLAYFCNPNNPTGQMIDHDALIAFCRDMASRFPVVIDEAYYELLPDYQHMTMASLVREGLDVIVTRTFSKVYGMAGLRIGYVLARPERVKQLYSLTTTSRNQPGYRAALASLGDHAYLKGAVNYLTQCRERIYSLCRAHGLTYLPSVGTFVYVDTRRPAKAMRDALARHNVDVRIFDDAQYLSWIRIGTATPGELDMLAQALPAALGEVALL</sequence>
<name>A0ABQ0QL99_9PROT</name>
<keyword evidence="4" id="KW-0663">Pyridoxal phosphate</keyword>
<keyword evidence="2 8" id="KW-0032">Aminotransferase</keyword>
<gene>
    <name evidence="8" type="ORF">AA106556_1930</name>
</gene>
<evidence type="ECO:0000256" key="4">
    <source>
        <dbReference type="ARBA" id="ARBA00022898"/>
    </source>
</evidence>
<dbReference type="Proteomes" id="UP001062443">
    <property type="component" value="Unassembled WGS sequence"/>
</dbReference>
<accession>A0ABQ0QL99</accession>
<evidence type="ECO:0000256" key="1">
    <source>
        <dbReference type="ARBA" id="ARBA00007970"/>
    </source>
</evidence>
<dbReference type="EMBL" id="BAQB01000091">
    <property type="protein sequence ID" value="GBR49068.1"/>
    <property type="molecule type" value="Genomic_DNA"/>
</dbReference>
<evidence type="ECO:0000259" key="7">
    <source>
        <dbReference type="Pfam" id="PF00155"/>
    </source>
</evidence>
<feature type="domain" description="Aminotransferase class I/classII large" evidence="7">
    <location>
        <begin position="62"/>
        <end position="360"/>
    </location>
</feature>
<dbReference type="GO" id="GO:0008483">
    <property type="term" value="F:transaminase activity"/>
    <property type="evidence" value="ECO:0007669"/>
    <property type="project" value="UniProtKB-KW"/>
</dbReference>
<evidence type="ECO:0000256" key="3">
    <source>
        <dbReference type="ARBA" id="ARBA00022679"/>
    </source>
</evidence>
<proteinExistence type="inferred from homology"/>
<dbReference type="Gene3D" id="3.40.640.10">
    <property type="entry name" value="Type I PLP-dependent aspartate aminotransferase-like (Major domain)"/>
    <property type="match status" value="1"/>
</dbReference>
<keyword evidence="9" id="KW-1185">Reference proteome</keyword>
<dbReference type="InterPro" id="IPR050106">
    <property type="entry name" value="HistidinolP_aminotransfase"/>
</dbReference>
<organism evidence="8 9">
    <name type="scientific">Neokomagataea tanensis NBRC 106556</name>
    <dbReference type="NCBI Taxonomy" id="1223519"/>
    <lineage>
        <taxon>Bacteria</taxon>
        <taxon>Pseudomonadati</taxon>
        <taxon>Pseudomonadota</taxon>
        <taxon>Alphaproteobacteria</taxon>
        <taxon>Acetobacterales</taxon>
        <taxon>Acetobacteraceae</taxon>
        <taxon>Neokomagataea</taxon>
    </lineage>
</organism>
<dbReference type="SUPFAM" id="SSF53383">
    <property type="entry name" value="PLP-dependent transferases"/>
    <property type="match status" value="1"/>
</dbReference>
<reference evidence="8" key="1">
    <citation type="submission" date="2013-04" db="EMBL/GenBank/DDBJ databases">
        <title>The genome sequencing project of 58 acetic acid bacteria.</title>
        <authorList>
            <person name="Okamoto-Kainuma A."/>
            <person name="Ishikawa M."/>
            <person name="Umino S."/>
            <person name="Koizumi Y."/>
            <person name="Shiwa Y."/>
            <person name="Yoshikawa H."/>
            <person name="Matsutani M."/>
            <person name="Matsushita K."/>
        </authorList>
    </citation>
    <scope>NUCLEOTIDE SEQUENCE</scope>
    <source>
        <strain evidence="8">NBRC 106556</strain>
    </source>
</reference>
<evidence type="ECO:0000256" key="6">
    <source>
        <dbReference type="SAM" id="SignalP"/>
    </source>
</evidence>
<dbReference type="PANTHER" id="PTHR43643">
    <property type="entry name" value="HISTIDINOL-PHOSPHATE AMINOTRANSFERASE 2"/>
    <property type="match status" value="1"/>
</dbReference>
<comment type="similarity">
    <text evidence="1">Belongs to the class-II pyridoxal-phosphate-dependent aminotransferase family. Histidinol-phosphate aminotransferase subfamily.</text>
</comment>
<evidence type="ECO:0000256" key="2">
    <source>
        <dbReference type="ARBA" id="ARBA00022576"/>
    </source>
</evidence>
<protein>
    <submittedName>
        <fullName evidence="8">Aminotransferase</fullName>
    </submittedName>
</protein>
<dbReference type="PANTHER" id="PTHR43643:SF3">
    <property type="entry name" value="HISTIDINOL-PHOSPHATE AMINOTRANSFERASE"/>
    <property type="match status" value="1"/>
</dbReference>
<dbReference type="InterPro" id="IPR004839">
    <property type="entry name" value="Aminotransferase_I/II_large"/>
</dbReference>
<comment type="pathway">
    <text evidence="5">Amino-acid biosynthesis.</text>
</comment>
<evidence type="ECO:0000313" key="8">
    <source>
        <dbReference type="EMBL" id="GBR49068.1"/>
    </source>
</evidence>